<sequence>MSFDSLVYYENGSLDPKNLLKANDIGDFLKKSFEQSFTTINISLNEDQNLSNNGSKLFIGNYNFSTNNDPTMFLAILNQVYGLCIEQASYDYNTSTWKIEGVFWEKENEAINSNIFYFFSVRSLAADEVLANHLSPLPKINASGYEAQLKKNFRSPREKTSS</sequence>
<name>A0A6M9X787_ECOLX</name>
<gene>
    <name evidence="1" type="ORF">HHJ25_23455</name>
</gene>
<organism evidence="1">
    <name type="scientific">Escherichia coli</name>
    <dbReference type="NCBI Taxonomy" id="562"/>
    <lineage>
        <taxon>Bacteria</taxon>
        <taxon>Pseudomonadati</taxon>
        <taxon>Pseudomonadota</taxon>
        <taxon>Gammaproteobacteria</taxon>
        <taxon>Enterobacterales</taxon>
        <taxon>Enterobacteriaceae</taxon>
        <taxon>Escherichia</taxon>
    </lineage>
</organism>
<dbReference type="RefSeq" id="WP_181695809.1">
    <property type="nucleotide sequence ID" value="NZ_CP053385.1"/>
</dbReference>
<dbReference type="AlphaFoldDB" id="A0A6M9X787"/>
<keyword evidence="1" id="KW-0614">Plasmid</keyword>
<reference evidence="1" key="1">
    <citation type="submission" date="2020-05" db="EMBL/GenBank/DDBJ databases">
        <title>F plasmids are the major carriers of antibiotic resistance genes in human-associated commensal E. coli.</title>
        <authorList>
            <person name="Stephens C."/>
            <person name="Arismendi T."/>
            <person name="Wright M."/>
            <person name="Gonzalez A."/>
            <person name="Gill M."/>
            <person name="Hartman A."/>
            <person name="Pandori M."/>
            <person name="Hess D."/>
        </authorList>
    </citation>
    <scope>NUCLEOTIDE SEQUENCE</scope>
    <source>
        <strain evidence="1">SCU-107</strain>
        <plasmid evidence="1">pSCU-107-1</plasmid>
    </source>
</reference>
<dbReference type="EMBL" id="CP053385">
    <property type="protein sequence ID" value="QKN61154.1"/>
    <property type="molecule type" value="Genomic_DNA"/>
</dbReference>
<evidence type="ECO:0000313" key="1">
    <source>
        <dbReference type="EMBL" id="QKN61154.1"/>
    </source>
</evidence>
<accession>A0A6M9X787</accession>
<geneLocation type="plasmid" evidence="1">
    <name>pSCU-107-1</name>
</geneLocation>
<proteinExistence type="predicted"/>
<protein>
    <submittedName>
        <fullName evidence="1">Uncharacterized protein</fullName>
    </submittedName>
</protein>